<evidence type="ECO:0000313" key="2">
    <source>
        <dbReference type="EMBL" id="KAF2088480.1"/>
    </source>
</evidence>
<dbReference type="OrthoDB" id="43654at2759"/>
<proteinExistence type="predicted"/>
<dbReference type="EMBL" id="ML978716">
    <property type="protein sequence ID" value="KAF2088480.1"/>
    <property type="molecule type" value="Genomic_DNA"/>
</dbReference>
<feature type="domain" description="Asl1-like glycosyl hydrolase catalytic" evidence="1">
    <location>
        <begin position="11"/>
        <end position="228"/>
    </location>
</feature>
<dbReference type="GO" id="GO:0071966">
    <property type="term" value="P:fungal-type cell wall polysaccharide metabolic process"/>
    <property type="evidence" value="ECO:0007669"/>
    <property type="project" value="TreeGrafter"/>
</dbReference>
<comment type="caution">
    <text evidence="2">The sequence shown here is derived from an EMBL/GenBank/DDBJ whole genome shotgun (WGS) entry which is preliminary data.</text>
</comment>
<keyword evidence="2" id="KW-0378">Hydrolase</keyword>
<protein>
    <submittedName>
        <fullName evidence="2">Glycoside hydrolase family 128 protein</fullName>
    </submittedName>
</protein>
<dbReference type="InterPro" id="IPR017853">
    <property type="entry name" value="GH"/>
</dbReference>
<dbReference type="Proteomes" id="UP000799776">
    <property type="component" value="Unassembled WGS sequence"/>
</dbReference>
<accession>A0A9P4HUV4</accession>
<feature type="non-terminal residue" evidence="2">
    <location>
        <position position="228"/>
    </location>
</feature>
<dbReference type="Gene3D" id="3.20.20.80">
    <property type="entry name" value="Glycosidases"/>
    <property type="match status" value="1"/>
</dbReference>
<sequence>SSSTDTVAKKGLVYNDYSVISEFTSSGTIGWIWNWAQSPGGTVPSGIEYVPSLQNTEGMTNWKTTAKEQIENGSKHLMSFNEPDRTSADGGADLDASTAASYYKEYMNPFSSDDVKLVSPSVCNGDEASVGLNWLEEFMDACDGGCTVDYINIHWYATWTDFSGNMDAAIEYFKSYCDSAYQKFQKPLWITEIGLYSADDSTQQELLDAILPWMAKDNQSYIERYSYF</sequence>
<name>A0A9P4HUV4_9PEZI</name>
<dbReference type="PANTHER" id="PTHR34154">
    <property type="entry name" value="ALKALI-SENSITIVE LINKAGE PROTEIN 1"/>
    <property type="match status" value="1"/>
</dbReference>
<reference evidence="2" key="1">
    <citation type="journal article" date="2020" name="Stud. Mycol.">
        <title>101 Dothideomycetes genomes: a test case for predicting lifestyles and emergence of pathogens.</title>
        <authorList>
            <person name="Haridas S."/>
            <person name="Albert R."/>
            <person name="Binder M."/>
            <person name="Bloem J."/>
            <person name="Labutti K."/>
            <person name="Salamov A."/>
            <person name="Andreopoulos B."/>
            <person name="Baker S."/>
            <person name="Barry K."/>
            <person name="Bills G."/>
            <person name="Bluhm B."/>
            <person name="Cannon C."/>
            <person name="Castanera R."/>
            <person name="Culley D."/>
            <person name="Daum C."/>
            <person name="Ezra D."/>
            <person name="Gonzalez J."/>
            <person name="Henrissat B."/>
            <person name="Kuo A."/>
            <person name="Liang C."/>
            <person name="Lipzen A."/>
            <person name="Lutzoni F."/>
            <person name="Magnuson J."/>
            <person name="Mondo S."/>
            <person name="Nolan M."/>
            <person name="Ohm R."/>
            <person name="Pangilinan J."/>
            <person name="Park H.-J."/>
            <person name="Ramirez L."/>
            <person name="Alfaro M."/>
            <person name="Sun H."/>
            <person name="Tritt A."/>
            <person name="Yoshinaga Y."/>
            <person name="Zwiers L.-H."/>
            <person name="Turgeon B."/>
            <person name="Goodwin S."/>
            <person name="Spatafora J."/>
            <person name="Crous P."/>
            <person name="Grigoriev I."/>
        </authorList>
    </citation>
    <scope>NUCLEOTIDE SEQUENCE</scope>
    <source>
        <strain evidence="2">CBS 121410</strain>
    </source>
</reference>
<organism evidence="2 3">
    <name type="scientific">Saccharata proteae CBS 121410</name>
    <dbReference type="NCBI Taxonomy" id="1314787"/>
    <lineage>
        <taxon>Eukaryota</taxon>
        <taxon>Fungi</taxon>
        <taxon>Dikarya</taxon>
        <taxon>Ascomycota</taxon>
        <taxon>Pezizomycotina</taxon>
        <taxon>Dothideomycetes</taxon>
        <taxon>Dothideomycetes incertae sedis</taxon>
        <taxon>Botryosphaeriales</taxon>
        <taxon>Saccharataceae</taxon>
        <taxon>Saccharata</taxon>
    </lineage>
</organism>
<dbReference type="AlphaFoldDB" id="A0A9P4HUV4"/>
<feature type="non-terminal residue" evidence="2">
    <location>
        <position position="1"/>
    </location>
</feature>
<dbReference type="PANTHER" id="PTHR34154:SF10">
    <property type="entry name" value="ASL1-LIKE GLYCOSYL HYDROLASE CATALYTIC DOMAIN-CONTAINING PROTEIN"/>
    <property type="match status" value="1"/>
</dbReference>
<evidence type="ECO:0000313" key="3">
    <source>
        <dbReference type="Proteomes" id="UP000799776"/>
    </source>
</evidence>
<keyword evidence="3" id="KW-1185">Reference proteome</keyword>
<dbReference type="InterPro" id="IPR024655">
    <property type="entry name" value="Asl1_glyco_hydro_catalytic"/>
</dbReference>
<dbReference type="GO" id="GO:0016787">
    <property type="term" value="F:hydrolase activity"/>
    <property type="evidence" value="ECO:0007669"/>
    <property type="project" value="UniProtKB-KW"/>
</dbReference>
<dbReference type="SUPFAM" id="SSF51445">
    <property type="entry name" value="(Trans)glycosidases"/>
    <property type="match status" value="1"/>
</dbReference>
<dbReference type="InterPro" id="IPR053183">
    <property type="entry name" value="ASL1"/>
</dbReference>
<dbReference type="GO" id="GO:0009277">
    <property type="term" value="C:fungal-type cell wall"/>
    <property type="evidence" value="ECO:0007669"/>
    <property type="project" value="TreeGrafter"/>
</dbReference>
<evidence type="ECO:0000259" key="1">
    <source>
        <dbReference type="Pfam" id="PF11790"/>
    </source>
</evidence>
<dbReference type="Pfam" id="PF11790">
    <property type="entry name" value="Glyco_hydro_cc"/>
    <property type="match status" value="1"/>
</dbReference>
<gene>
    <name evidence="2" type="ORF">K490DRAFT_5567</name>
</gene>